<dbReference type="InterPro" id="IPR008964">
    <property type="entry name" value="Invasin/intimin_cell_adhesion"/>
</dbReference>
<protein>
    <recommendedName>
        <fullName evidence="1">BIG2 domain-containing protein</fullName>
    </recommendedName>
</protein>
<keyword evidence="3" id="KW-1185">Reference proteome</keyword>
<dbReference type="Proteomes" id="UP000482209">
    <property type="component" value="Unassembled WGS sequence"/>
</dbReference>
<dbReference type="Pfam" id="PF02368">
    <property type="entry name" value="Big_2"/>
    <property type="match status" value="1"/>
</dbReference>
<gene>
    <name evidence="2" type="ORF">FYJ58_13305</name>
</gene>
<feature type="domain" description="BIG2" evidence="1">
    <location>
        <begin position="132"/>
        <end position="209"/>
    </location>
</feature>
<evidence type="ECO:0000313" key="3">
    <source>
        <dbReference type="Proteomes" id="UP000482209"/>
    </source>
</evidence>
<comment type="caution">
    <text evidence="2">The sequence shown here is derived from an EMBL/GenBank/DDBJ whole genome shotgun (WGS) entry which is preliminary data.</text>
</comment>
<reference evidence="2 3" key="1">
    <citation type="submission" date="2019-08" db="EMBL/GenBank/DDBJ databases">
        <title>In-depth cultivation of the pig gut microbiome towards novel bacterial diversity and tailored functional studies.</title>
        <authorList>
            <person name="Wylensek D."/>
            <person name="Hitch T.C.A."/>
            <person name="Clavel T."/>
        </authorList>
    </citation>
    <scope>NUCLEOTIDE SEQUENCE [LARGE SCALE GENOMIC DNA]</scope>
    <source>
        <strain evidence="2 3">WCA-693-APC-MOT-I</strain>
    </source>
</reference>
<dbReference type="SMART" id="SM00635">
    <property type="entry name" value="BID_2"/>
    <property type="match status" value="2"/>
</dbReference>
<dbReference type="InterPro" id="IPR003343">
    <property type="entry name" value="Big_2"/>
</dbReference>
<evidence type="ECO:0000259" key="1">
    <source>
        <dbReference type="SMART" id="SM00635"/>
    </source>
</evidence>
<dbReference type="Gene3D" id="2.60.40.1080">
    <property type="match status" value="2"/>
</dbReference>
<accession>A0A6L5Y1N7</accession>
<dbReference type="SUPFAM" id="SSF49373">
    <property type="entry name" value="Invasin/intimin cell-adhesion fragments"/>
    <property type="match status" value="2"/>
</dbReference>
<name>A0A6L5Y1N7_9FIRM</name>
<organism evidence="2 3">
    <name type="scientific">Velocimicrobium porci</name>
    <dbReference type="NCBI Taxonomy" id="2606634"/>
    <lineage>
        <taxon>Bacteria</taxon>
        <taxon>Bacillati</taxon>
        <taxon>Bacillota</taxon>
        <taxon>Clostridia</taxon>
        <taxon>Lachnospirales</taxon>
        <taxon>Lachnospiraceae</taxon>
        <taxon>Velocimicrobium</taxon>
    </lineage>
</organism>
<dbReference type="AlphaFoldDB" id="A0A6L5Y1N7"/>
<sequence length="213" mass="23102">MNMKKVTMLKKIVFLGVFLLMIQWIPFPGTFMNPKIAQAASEDNSENIRLNIKSSKNLISGEECILRVYNLEDSQKATFKSSDSNIIRIEKETRNKATLVAKEVGSAKITVTVRDGFWKIKTIVITVYVGPPAQSVKLVDSKVVLKVGEKTTLKAILKPGNTVEDGKFKSSDSSVASVTASTGYVTALSPGTAVITVSIQNGGKDTCTIKVVD</sequence>
<evidence type="ECO:0000313" key="2">
    <source>
        <dbReference type="EMBL" id="MSS64834.1"/>
    </source>
</evidence>
<proteinExistence type="predicted"/>
<dbReference type="EMBL" id="VUMT01000031">
    <property type="protein sequence ID" value="MSS64834.1"/>
    <property type="molecule type" value="Genomic_DNA"/>
</dbReference>
<feature type="domain" description="BIG2" evidence="1">
    <location>
        <begin position="46"/>
        <end position="122"/>
    </location>
</feature>